<sequence>MSTDADPNTPPSIYAGLTMSWKWMLALGILMAVLGVIGLGMTYGLTIISVLWFGVLAIIGGIAQIIDAFKHAGWKSFIWHLLLGILYLAAGIVLVVLPVQSAWWLTLFIGAMFVVNGILRIIMAFQMQGGAAIVVGITGAISIFLGALIYSIVNLPSADTLATAETATAWFREWGWVIGLFVALEIIVHGVALIVLALAAKKVADSGPSAAA</sequence>
<feature type="transmembrane region" description="Helical" evidence="1">
    <location>
        <begin position="78"/>
        <end position="97"/>
    </location>
</feature>
<proteinExistence type="predicted"/>
<evidence type="ECO:0000313" key="2">
    <source>
        <dbReference type="EMBL" id="MBJ3774474.1"/>
    </source>
</evidence>
<feature type="transmembrane region" description="Helical" evidence="1">
    <location>
        <begin position="130"/>
        <end position="153"/>
    </location>
</feature>
<dbReference type="RefSeq" id="WP_198880353.1">
    <property type="nucleotide sequence ID" value="NZ_JAEKJA010000001.1"/>
</dbReference>
<protein>
    <submittedName>
        <fullName evidence="2">DUF308 domain-containing protein</fullName>
    </submittedName>
</protein>
<dbReference type="PANTHER" id="PTHR34989:SF1">
    <property type="entry name" value="PROTEIN HDED"/>
    <property type="match status" value="1"/>
</dbReference>
<name>A0A934IN67_9HYPH</name>
<dbReference type="InterPro" id="IPR052712">
    <property type="entry name" value="Acid_resist_chaperone_HdeD"/>
</dbReference>
<dbReference type="PANTHER" id="PTHR34989">
    <property type="entry name" value="PROTEIN HDED"/>
    <property type="match status" value="1"/>
</dbReference>
<keyword evidence="1" id="KW-1133">Transmembrane helix</keyword>
<accession>A0A934IN67</accession>
<dbReference type="AlphaFoldDB" id="A0A934IN67"/>
<dbReference type="GO" id="GO:0005886">
    <property type="term" value="C:plasma membrane"/>
    <property type="evidence" value="ECO:0007669"/>
    <property type="project" value="TreeGrafter"/>
</dbReference>
<feature type="transmembrane region" description="Helical" evidence="1">
    <location>
        <begin position="173"/>
        <end position="199"/>
    </location>
</feature>
<feature type="transmembrane region" description="Helical" evidence="1">
    <location>
        <begin position="47"/>
        <end position="66"/>
    </location>
</feature>
<dbReference type="Pfam" id="PF03729">
    <property type="entry name" value="DUF308"/>
    <property type="match status" value="1"/>
</dbReference>
<keyword evidence="1" id="KW-0472">Membrane</keyword>
<evidence type="ECO:0000313" key="3">
    <source>
        <dbReference type="Proteomes" id="UP000609531"/>
    </source>
</evidence>
<dbReference type="Proteomes" id="UP000609531">
    <property type="component" value="Unassembled WGS sequence"/>
</dbReference>
<gene>
    <name evidence="2" type="ORF">JCR33_02175</name>
</gene>
<keyword evidence="1" id="KW-0812">Transmembrane</keyword>
<dbReference type="EMBL" id="JAEKJA010000001">
    <property type="protein sequence ID" value="MBJ3774474.1"/>
    <property type="molecule type" value="Genomic_DNA"/>
</dbReference>
<dbReference type="InterPro" id="IPR005325">
    <property type="entry name" value="DUF308_memb"/>
</dbReference>
<comment type="caution">
    <text evidence="2">The sequence shown here is derived from an EMBL/GenBank/DDBJ whole genome shotgun (WGS) entry which is preliminary data.</text>
</comment>
<feature type="transmembrane region" description="Helical" evidence="1">
    <location>
        <begin position="103"/>
        <end position="123"/>
    </location>
</feature>
<keyword evidence="3" id="KW-1185">Reference proteome</keyword>
<evidence type="ECO:0000256" key="1">
    <source>
        <dbReference type="SAM" id="Phobius"/>
    </source>
</evidence>
<organism evidence="2 3">
    <name type="scientific">Acuticoccus mangrovi</name>
    <dbReference type="NCBI Taxonomy" id="2796142"/>
    <lineage>
        <taxon>Bacteria</taxon>
        <taxon>Pseudomonadati</taxon>
        <taxon>Pseudomonadota</taxon>
        <taxon>Alphaproteobacteria</taxon>
        <taxon>Hyphomicrobiales</taxon>
        <taxon>Amorphaceae</taxon>
        <taxon>Acuticoccus</taxon>
    </lineage>
</organism>
<reference evidence="2" key="1">
    <citation type="submission" date="2020-12" db="EMBL/GenBank/DDBJ databases">
        <title>Bacterial taxonomy.</title>
        <authorList>
            <person name="Pan X."/>
        </authorList>
    </citation>
    <scope>NUCLEOTIDE SEQUENCE</scope>
    <source>
        <strain evidence="2">B2012</strain>
    </source>
</reference>
<feature type="transmembrane region" description="Helical" evidence="1">
    <location>
        <begin position="21"/>
        <end position="41"/>
    </location>
</feature>